<dbReference type="Pfam" id="PF17033">
    <property type="entry name" value="Peptidase_M99"/>
    <property type="match status" value="1"/>
</dbReference>
<proteinExistence type="predicted"/>
<accession>A0ABT0TSW8</accession>
<evidence type="ECO:0000259" key="1">
    <source>
        <dbReference type="Pfam" id="PF17033"/>
    </source>
</evidence>
<sequence length="435" mass="50039">MKLFFFKIFILFLFGLNFINAKNTPFNLYELKGDNDGSTLLVIGGIHGDEPGGYFAPSILADSYHILKGNVLVVPNLNPDSILAFKRGIYKDMNRKFAHIAPNDPDFDNVASIKEIITSPKVNFVINLHDGHGFYREKWENSIFNPKAWGQTYVIDQKMLDNIPFGNLDEIAKEIETKLNKELHYDFHTFGVRNTETRFKDEEQQNSLTYYAITHLKPALAIETSKNIKELPLKTLYQLNSIEALMQILGIEYTRNFTLDLKGVENKVKDYKTLNINNNITLELSEIKNTLNFIPLLKKDNQFTFTHPLGRIKKVKNGYEVYIGHQKISFLKPEYFSMQCSIESMEIEIDKSITKKVNFGKTLEFQEGFLIKKNPKARVNVIGYSKNGVVSEEEIFLTSTDINQNFSLDKKGKVYRIEIYEGKNFCGMINAKKVN</sequence>
<dbReference type="InterPro" id="IPR031489">
    <property type="entry name" value="Peptidase_M99"/>
</dbReference>
<comment type="caution">
    <text evidence="3">The sequence shown here is derived from an EMBL/GenBank/DDBJ whole genome shotgun (WGS) entry which is preliminary data.</text>
</comment>
<dbReference type="Proteomes" id="UP001057522">
    <property type="component" value="Unassembled WGS sequence"/>
</dbReference>
<evidence type="ECO:0000259" key="2">
    <source>
        <dbReference type="Pfam" id="PF17129"/>
    </source>
</evidence>
<organism evidence="3 4">
    <name type="scientific">Helicobacter colisuis</name>
    <dbReference type="NCBI Taxonomy" id="2949739"/>
    <lineage>
        <taxon>Bacteria</taxon>
        <taxon>Pseudomonadati</taxon>
        <taxon>Campylobacterota</taxon>
        <taxon>Epsilonproteobacteria</taxon>
        <taxon>Campylobacterales</taxon>
        <taxon>Helicobacteraceae</taxon>
        <taxon>Helicobacter</taxon>
    </lineage>
</organism>
<feature type="domain" description="Metallo-carboxypeptidase C-terminal" evidence="2">
    <location>
        <begin position="340"/>
        <end position="431"/>
    </location>
</feature>
<reference evidence="3" key="1">
    <citation type="submission" date="2022-06" db="EMBL/GenBank/DDBJ databases">
        <title>Helicobacter colisuis sp. nov.</title>
        <authorList>
            <person name="Papic B."/>
            <person name="Gruntar I."/>
        </authorList>
    </citation>
    <scope>NUCLEOTIDE SEQUENCE</scope>
    <source>
        <strain evidence="3">11154-15</strain>
    </source>
</reference>
<dbReference type="InterPro" id="IPR033397">
    <property type="entry name" value="Metallo_peptidase_C"/>
</dbReference>
<dbReference type="Pfam" id="PF17129">
    <property type="entry name" value="Peptidase_M99_C"/>
    <property type="match status" value="1"/>
</dbReference>
<evidence type="ECO:0000313" key="4">
    <source>
        <dbReference type="Proteomes" id="UP001057522"/>
    </source>
</evidence>
<keyword evidence="4" id="KW-1185">Reference proteome</keyword>
<name>A0ABT0TSW8_9HELI</name>
<dbReference type="RefSeq" id="WP_250603614.1">
    <property type="nucleotide sequence ID" value="NZ_JAMOKX010000002.1"/>
</dbReference>
<dbReference type="EMBL" id="JAMOKX010000002">
    <property type="protein sequence ID" value="MCL9819019.1"/>
    <property type="molecule type" value="Genomic_DNA"/>
</dbReference>
<gene>
    <name evidence="3" type="ORF">NCR95_02370</name>
</gene>
<evidence type="ECO:0000313" key="3">
    <source>
        <dbReference type="EMBL" id="MCL9819019.1"/>
    </source>
</evidence>
<dbReference type="SUPFAM" id="SSF53187">
    <property type="entry name" value="Zn-dependent exopeptidases"/>
    <property type="match status" value="1"/>
</dbReference>
<feature type="domain" description="D,L-carboxypeptidase peptidase" evidence="1">
    <location>
        <begin position="12"/>
        <end position="264"/>
    </location>
</feature>
<dbReference type="Gene3D" id="3.40.630.10">
    <property type="entry name" value="Zn peptidases"/>
    <property type="match status" value="1"/>
</dbReference>
<protein>
    <submittedName>
        <fullName evidence="3">Succinylglutamate desuccinylase/aspartoacylase family protein</fullName>
    </submittedName>
</protein>